<protein>
    <submittedName>
        <fullName evidence="2">Transcriptional regulator, AlpA family</fullName>
    </submittedName>
</protein>
<dbReference type="Proteomes" id="UP000182114">
    <property type="component" value="Unassembled WGS sequence"/>
</dbReference>
<dbReference type="eggNOG" id="COG3311">
    <property type="taxonomic scope" value="Bacteria"/>
</dbReference>
<evidence type="ECO:0000313" key="3">
    <source>
        <dbReference type="Proteomes" id="UP000182114"/>
    </source>
</evidence>
<gene>
    <name evidence="2" type="ORF">SAMN04487992_1179</name>
</gene>
<sequence length="108" mass="12481">MILNYRLTAEEIKVLADEISKNLRSNFQAPLSTHEDPFLTIDEVAKLLNMTKGSIYGLVHKNAIPYHKKGKLYFLKSEINDWIKSGKRETKSSLHEKADEYLAKNLFQ</sequence>
<name>A0A1G7LDI8_9FLAO</name>
<dbReference type="GO" id="GO:0003677">
    <property type="term" value="F:DNA binding"/>
    <property type="evidence" value="ECO:0007669"/>
    <property type="project" value="InterPro"/>
</dbReference>
<dbReference type="RefSeq" id="WP_024480425.1">
    <property type="nucleotide sequence ID" value="NZ_FNBD01000017.1"/>
</dbReference>
<accession>A0A1G7LDI8</accession>
<organism evidence="2 3">
    <name type="scientific">Cellulophaga baltica</name>
    <dbReference type="NCBI Taxonomy" id="76594"/>
    <lineage>
        <taxon>Bacteria</taxon>
        <taxon>Pseudomonadati</taxon>
        <taxon>Bacteroidota</taxon>
        <taxon>Flavobacteriia</taxon>
        <taxon>Flavobacteriales</taxon>
        <taxon>Flavobacteriaceae</taxon>
        <taxon>Cellulophaga</taxon>
    </lineage>
</organism>
<dbReference type="Pfam" id="PF12728">
    <property type="entry name" value="HTH_17"/>
    <property type="match status" value="1"/>
</dbReference>
<feature type="domain" description="Helix-turn-helix" evidence="1">
    <location>
        <begin position="38"/>
        <end position="85"/>
    </location>
</feature>
<evidence type="ECO:0000313" key="2">
    <source>
        <dbReference type="EMBL" id="SDF47090.1"/>
    </source>
</evidence>
<dbReference type="InterPro" id="IPR041657">
    <property type="entry name" value="HTH_17"/>
</dbReference>
<reference evidence="3" key="1">
    <citation type="submission" date="2016-10" db="EMBL/GenBank/DDBJ databases">
        <authorList>
            <person name="Varghese N."/>
            <person name="Submissions S."/>
        </authorList>
    </citation>
    <scope>NUCLEOTIDE SEQUENCE [LARGE SCALE GENOMIC DNA]</scope>
    <source>
        <strain evidence="3">DSM 24729</strain>
    </source>
</reference>
<dbReference type="AlphaFoldDB" id="A0A1G7LDI8"/>
<proteinExistence type="predicted"/>
<dbReference type="EMBL" id="FNBD01000017">
    <property type="protein sequence ID" value="SDF47090.1"/>
    <property type="molecule type" value="Genomic_DNA"/>
</dbReference>
<dbReference type="InterPro" id="IPR010093">
    <property type="entry name" value="SinI_DNA-bd"/>
</dbReference>
<keyword evidence="3" id="KW-1185">Reference proteome</keyword>
<evidence type="ECO:0000259" key="1">
    <source>
        <dbReference type="Pfam" id="PF12728"/>
    </source>
</evidence>
<dbReference type="NCBIfam" id="TIGR01764">
    <property type="entry name" value="excise"/>
    <property type="match status" value="1"/>
</dbReference>